<reference evidence="1 2" key="1">
    <citation type="journal article" date="2017" name="Nat. Commun.">
        <title>Genome assembly with in vitro proximity ligation data and whole-genome triplication in lettuce.</title>
        <authorList>
            <person name="Reyes-Chin-Wo S."/>
            <person name="Wang Z."/>
            <person name="Yang X."/>
            <person name="Kozik A."/>
            <person name="Arikit S."/>
            <person name="Song C."/>
            <person name="Xia L."/>
            <person name="Froenicke L."/>
            <person name="Lavelle D.O."/>
            <person name="Truco M.J."/>
            <person name="Xia R."/>
            <person name="Zhu S."/>
            <person name="Xu C."/>
            <person name="Xu H."/>
            <person name="Xu X."/>
            <person name="Cox K."/>
            <person name="Korf I."/>
            <person name="Meyers B.C."/>
            <person name="Michelmore R.W."/>
        </authorList>
    </citation>
    <scope>NUCLEOTIDE SEQUENCE [LARGE SCALE GENOMIC DNA]</scope>
    <source>
        <strain evidence="2">cv. Salinas</strain>
        <tissue evidence="1">Seedlings</tissue>
    </source>
</reference>
<proteinExistence type="predicted"/>
<gene>
    <name evidence="1" type="ORF">LSAT_V11C500298400</name>
</gene>
<dbReference type="PANTHER" id="PTHR31973:SF187">
    <property type="entry name" value="MUTATOR TRANSPOSASE MUDRA PROTEIN"/>
    <property type="match status" value="1"/>
</dbReference>
<name>A0A9R1XA28_LACSA</name>
<dbReference type="PANTHER" id="PTHR31973">
    <property type="entry name" value="POLYPROTEIN, PUTATIVE-RELATED"/>
    <property type="match status" value="1"/>
</dbReference>
<dbReference type="EMBL" id="NBSK02000005">
    <property type="protein sequence ID" value="KAJ0205026.1"/>
    <property type="molecule type" value="Genomic_DNA"/>
</dbReference>
<evidence type="ECO:0000313" key="1">
    <source>
        <dbReference type="EMBL" id="KAJ0205026.1"/>
    </source>
</evidence>
<evidence type="ECO:0000313" key="2">
    <source>
        <dbReference type="Proteomes" id="UP000235145"/>
    </source>
</evidence>
<organism evidence="1 2">
    <name type="scientific">Lactuca sativa</name>
    <name type="common">Garden lettuce</name>
    <dbReference type="NCBI Taxonomy" id="4236"/>
    <lineage>
        <taxon>Eukaryota</taxon>
        <taxon>Viridiplantae</taxon>
        <taxon>Streptophyta</taxon>
        <taxon>Embryophyta</taxon>
        <taxon>Tracheophyta</taxon>
        <taxon>Spermatophyta</taxon>
        <taxon>Magnoliopsida</taxon>
        <taxon>eudicotyledons</taxon>
        <taxon>Gunneridae</taxon>
        <taxon>Pentapetalae</taxon>
        <taxon>asterids</taxon>
        <taxon>campanulids</taxon>
        <taxon>Asterales</taxon>
        <taxon>Asteraceae</taxon>
        <taxon>Cichorioideae</taxon>
        <taxon>Cichorieae</taxon>
        <taxon>Lactucinae</taxon>
        <taxon>Lactuca</taxon>
    </lineage>
</organism>
<protein>
    <submittedName>
        <fullName evidence="1">Uncharacterized protein</fullName>
    </submittedName>
</protein>
<comment type="caution">
    <text evidence="1">The sequence shown here is derived from an EMBL/GenBank/DDBJ whole genome shotgun (WGS) entry which is preliminary data.</text>
</comment>
<accession>A0A9R1XA28</accession>
<dbReference type="AlphaFoldDB" id="A0A9R1XA28"/>
<sequence length="223" mass="25308">MAECFNAIILDARKKRLLAMLEEIRLYMMEMLFNMKQEARKWVNNVCPGPIKKMDEFAFDIKSWYVHPSGLNAFEVRNGVHSYGVNLEGITRYGKDKFLATYESNILPVNDNNMWEPTPYTKPLPPIERRMPGRPYLGEVVEEVVEEVEEVVEDGLPVLKEPGIETQFVTQTTPNVESQFVTQTAPTVDSEHVPETQEADVKINDEGDGLDVAINHGTPHIGT</sequence>
<keyword evidence="2" id="KW-1185">Reference proteome</keyword>
<dbReference type="Proteomes" id="UP000235145">
    <property type="component" value="Unassembled WGS sequence"/>
</dbReference>